<organism evidence="1 2">
    <name type="scientific">Pseudomonas simiae</name>
    <dbReference type="NCBI Taxonomy" id="321846"/>
    <lineage>
        <taxon>Bacteria</taxon>
        <taxon>Pseudomonadati</taxon>
        <taxon>Pseudomonadota</taxon>
        <taxon>Gammaproteobacteria</taxon>
        <taxon>Pseudomonadales</taxon>
        <taxon>Pseudomonadaceae</taxon>
        <taxon>Pseudomonas</taxon>
    </lineage>
</organism>
<reference evidence="1 2" key="1">
    <citation type="submission" date="2019-11" db="EMBL/GenBank/DDBJ databases">
        <title>Epiphytic Pseudomonas syringae from cherry orchards.</title>
        <authorList>
            <person name="Hulin M.T."/>
        </authorList>
    </citation>
    <scope>NUCLEOTIDE SEQUENCE [LARGE SCALE GENOMIC DNA]</scope>
    <source>
        <strain evidence="1 2">PA-5-11C</strain>
    </source>
</reference>
<gene>
    <name evidence="1" type="ORF">GIW13_17010</name>
</gene>
<dbReference type="EMBL" id="WKCM01000028">
    <property type="protein sequence ID" value="MCF5319987.1"/>
    <property type="molecule type" value="Genomic_DNA"/>
</dbReference>
<sequence length="158" mass="17409">MSPIITHQMQPCPYSCVSTCLAMIVGRPAQEVIEDMHKSYRDGDLTLRQMLERLGVEYTAFFSLDCPPLADEGVYLCTSPSLNIEGGNHQILIEVTDEGYFVLDPVQGREDRKYYVARGKGEGIPLAVDLGGFVVDAFIERDHLSALRNGEPSAEVAA</sequence>
<comment type="caution">
    <text evidence="1">The sequence shown here is derived from an EMBL/GenBank/DDBJ whole genome shotgun (WGS) entry which is preliminary data.</text>
</comment>
<dbReference type="Proteomes" id="UP000814078">
    <property type="component" value="Unassembled WGS sequence"/>
</dbReference>
<evidence type="ECO:0008006" key="3">
    <source>
        <dbReference type="Google" id="ProtNLM"/>
    </source>
</evidence>
<evidence type="ECO:0000313" key="1">
    <source>
        <dbReference type="EMBL" id="MCF5319987.1"/>
    </source>
</evidence>
<accession>A0ABS9G4M5</accession>
<keyword evidence="2" id="KW-1185">Reference proteome</keyword>
<evidence type="ECO:0000313" key="2">
    <source>
        <dbReference type="Proteomes" id="UP000814078"/>
    </source>
</evidence>
<protein>
    <recommendedName>
        <fullName evidence="3">Peptidase C39 domain-containing protein</fullName>
    </recommendedName>
</protein>
<name>A0ABS9G4M5_9PSED</name>
<proteinExistence type="predicted"/>
<dbReference type="RefSeq" id="WP_236267503.1">
    <property type="nucleotide sequence ID" value="NZ_WKCH01000016.1"/>
</dbReference>